<keyword evidence="2" id="KW-1185">Reference proteome</keyword>
<evidence type="ECO:0008006" key="3">
    <source>
        <dbReference type="Google" id="ProtNLM"/>
    </source>
</evidence>
<evidence type="ECO:0000313" key="1">
    <source>
        <dbReference type="EMBL" id="VDN44550.1"/>
    </source>
</evidence>
<proteinExistence type="predicted"/>
<dbReference type="AlphaFoldDB" id="A0A3P7NTX3"/>
<evidence type="ECO:0000313" key="2">
    <source>
        <dbReference type="Proteomes" id="UP000281553"/>
    </source>
</evidence>
<dbReference type="Proteomes" id="UP000281553">
    <property type="component" value="Unassembled WGS sequence"/>
</dbReference>
<protein>
    <recommendedName>
        <fullName evidence="3">Reverse transcriptase domain-containing protein</fullName>
    </recommendedName>
</protein>
<dbReference type="EMBL" id="UYRU01112061">
    <property type="protein sequence ID" value="VDN44550.1"/>
    <property type="molecule type" value="Genomic_DNA"/>
</dbReference>
<accession>A0A3P7NTX3</accession>
<organism evidence="1 2">
    <name type="scientific">Dibothriocephalus latus</name>
    <name type="common">Fish tapeworm</name>
    <name type="synonym">Diphyllobothrium latum</name>
    <dbReference type="NCBI Taxonomy" id="60516"/>
    <lineage>
        <taxon>Eukaryota</taxon>
        <taxon>Metazoa</taxon>
        <taxon>Spiralia</taxon>
        <taxon>Lophotrochozoa</taxon>
        <taxon>Platyhelminthes</taxon>
        <taxon>Cestoda</taxon>
        <taxon>Eucestoda</taxon>
        <taxon>Diphyllobothriidea</taxon>
        <taxon>Diphyllobothriidae</taxon>
        <taxon>Dibothriocephalus</taxon>
    </lineage>
</organism>
<gene>
    <name evidence="1" type="ORF">DILT_LOCUS19367</name>
</gene>
<dbReference type="OrthoDB" id="6243574at2759"/>
<name>A0A3P7NTX3_DIBLA</name>
<reference evidence="1 2" key="1">
    <citation type="submission" date="2018-11" db="EMBL/GenBank/DDBJ databases">
        <authorList>
            <consortium name="Pathogen Informatics"/>
        </authorList>
    </citation>
    <scope>NUCLEOTIDE SEQUENCE [LARGE SCALE GENOMIC DNA]</scope>
</reference>
<sequence length="116" mass="13392">MADRRHLTTLGQYLETLIEEKMFPADSKILETSIKEKMMLHLTENNLLNAVQHGFFGKRSCDTCQLSFFYYVLQSRDSGFVLYTVFFDFTKAFDRADHNLLLLKPASFGIGSKPLK</sequence>